<evidence type="ECO:0000256" key="5">
    <source>
        <dbReference type="ARBA" id="ARBA00022741"/>
    </source>
</evidence>
<dbReference type="PROSITE" id="PS50929">
    <property type="entry name" value="ABC_TM1F"/>
    <property type="match status" value="1"/>
</dbReference>
<dbReference type="InterPro" id="IPR017871">
    <property type="entry name" value="ABC_transporter-like_CS"/>
</dbReference>
<keyword evidence="8 10" id="KW-0472">Membrane</keyword>
<dbReference type="Pfam" id="PF00005">
    <property type="entry name" value="ABC_tran"/>
    <property type="match status" value="1"/>
</dbReference>
<dbReference type="InterPro" id="IPR039421">
    <property type="entry name" value="Type_1_exporter"/>
</dbReference>
<dbReference type="PANTHER" id="PTHR43394">
    <property type="entry name" value="ATP-DEPENDENT PERMEASE MDL1, MITOCHONDRIAL"/>
    <property type="match status" value="1"/>
</dbReference>
<feature type="domain" description="ABC transporter" evidence="11">
    <location>
        <begin position="351"/>
        <end position="590"/>
    </location>
</feature>
<dbReference type="PROSITE" id="PS50893">
    <property type="entry name" value="ABC_TRANSPORTER_2"/>
    <property type="match status" value="1"/>
</dbReference>
<dbReference type="SMART" id="SM00382">
    <property type="entry name" value="AAA"/>
    <property type="match status" value="1"/>
</dbReference>
<keyword evidence="14" id="KW-1185">Reference proteome</keyword>
<dbReference type="InterPro" id="IPR003593">
    <property type="entry name" value="AAA+_ATPase"/>
</dbReference>
<dbReference type="GO" id="GO:0005524">
    <property type="term" value="F:ATP binding"/>
    <property type="evidence" value="ECO:0007669"/>
    <property type="project" value="UniProtKB-KW"/>
</dbReference>
<keyword evidence="7 10" id="KW-1133">Transmembrane helix</keyword>
<keyword evidence="2" id="KW-0813">Transport</keyword>
<keyword evidence="5" id="KW-0547">Nucleotide-binding</keyword>
<keyword evidence="3" id="KW-1003">Cell membrane</keyword>
<evidence type="ECO:0000256" key="6">
    <source>
        <dbReference type="ARBA" id="ARBA00022840"/>
    </source>
</evidence>
<comment type="subcellular location">
    <subcellularLocation>
        <location evidence="1">Cell membrane</location>
        <topology evidence="1">Multi-pass membrane protein</topology>
    </subcellularLocation>
</comment>
<accession>A0A1B7LVF9</accession>
<sequence>MNPKDRTQLTQHPVSLRRIAELFKPHRSTIAVVVALMSLASVVNLAQPFLLRGVLDEALPQQNLGLLGLLTGGMVVVAAITALIGVVQTWMSTKMGQKVMHTLRVRLFTHVQAQSMSFFTKTRSGEVQSRLMNDISGMQQVVTTTATGVASNLTTVVATLVAMIVLSPALTLLSLIVLPPAIWLSRKVAFIRRAVTDERQQALAELHTQVEEGLSVSGARLAKTLGTLGRDAQRFEDRSEALIDLEMRSQLAGRWRMATMQIVFAAIPAIIYFTAGLPVASDAMTIGTLVAFTTLQAQIFRPLMSLLDVGVQWVTAMAFFSRIFEYLDLKPEVVPPTDPVAIEPSKVAGTVRFEDVEFTYGGGPEATDRNILDGIDLEIPEGSTLAVVGPTGSGKSTLAALLPRLYDPTAGRVLIDGIDVKDIASEDLASLVGVVSQETYLIHDTVRQNLLLAKPGADDDELWSALKYASVAETIQQLPQGLDTLVGARGHRFSGGEQQRLAIARTLLRNPPILVLDEATSALDNTTEAHVQQALDELAEHRTTLMIAHRLSTVMTADTVVVLENGRIIEAGAPDDLLRVGGAFATLAARRTV</sequence>
<evidence type="ECO:0000256" key="7">
    <source>
        <dbReference type="ARBA" id="ARBA00022989"/>
    </source>
</evidence>
<evidence type="ECO:0000256" key="1">
    <source>
        <dbReference type="ARBA" id="ARBA00004651"/>
    </source>
</evidence>
<dbReference type="PROSITE" id="PS00211">
    <property type="entry name" value="ABC_TRANSPORTER_1"/>
    <property type="match status" value="1"/>
</dbReference>
<comment type="similarity">
    <text evidence="9">Belongs to the ABC transporter superfamily. Lipid exporter (TC 3.A.1.106) family.</text>
</comment>
<feature type="transmembrane region" description="Helical" evidence="10">
    <location>
        <begin position="160"/>
        <end position="184"/>
    </location>
</feature>
<protein>
    <submittedName>
        <fullName evidence="13">Multidrug ABC transporter ATP-binding protein</fullName>
    </submittedName>
</protein>
<evidence type="ECO:0000313" key="14">
    <source>
        <dbReference type="Proteomes" id="UP000078292"/>
    </source>
</evidence>
<feature type="domain" description="ABC transmembrane type-1" evidence="12">
    <location>
        <begin position="31"/>
        <end position="315"/>
    </location>
</feature>
<dbReference type="SUPFAM" id="SSF52540">
    <property type="entry name" value="P-loop containing nucleoside triphosphate hydrolases"/>
    <property type="match status" value="1"/>
</dbReference>
<dbReference type="Pfam" id="PF00664">
    <property type="entry name" value="ABC_membrane"/>
    <property type="match status" value="1"/>
</dbReference>
<evidence type="ECO:0000256" key="3">
    <source>
        <dbReference type="ARBA" id="ARBA00022475"/>
    </source>
</evidence>
<keyword evidence="6 13" id="KW-0067">ATP-binding</keyword>
<dbReference type="Proteomes" id="UP000078292">
    <property type="component" value="Unassembled WGS sequence"/>
</dbReference>
<dbReference type="CDD" id="cd18550">
    <property type="entry name" value="ABC_6TM_exporter_like"/>
    <property type="match status" value="1"/>
</dbReference>
<evidence type="ECO:0000256" key="10">
    <source>
        <dbReference type="SAM" id="Phobius"/>
    </source>
</evidence>
<evidence type="ECO:0000256" key="4">
    <source>
        <dbReference type="ARBA" id="ARBA00022692"/>
    </source>
</evidence>
<dbReference type="EMBL" id="LXEY01000107">
    <property type="protein sequence ID" value="OAV52984.1"/>
    <property type="molecule type" value="Genomic_DNA"/>
</dbReference>
<dbReference type="SUPFAM" id="SSF90123">
    <property type="entry name" value="ABC transporter transmembrane region"/>
    <property type="match status" value="1"/>
</dbReference>
<evidence type="ECO:0000313" key="13">
    <source>
        <dbReference type="EMBL" id="OAV52984.1"/>
    </source>
</evidence>
<organism evidence="13 14">
    <name type="scientific">Enteractinococcus helveticum</name>
    <dbReference type="NCBI Taxonomy" id="1837282"/>
    <lineage>
        <taxon>Bacteria</taxon>
        <taxon>Bacillati</taxon>
        <taxon>Actinomycetota</taxon>
        <taxon>Actinomycetes</taxon>
        <taxon>Micrococcales</taxon>
        <taxon>Micrococcaceae</taxon>
    </lineage>
</organism>
<evidence type="ECO:0000256" key="8">
    <source>
        <dbReference type="ARBA" id="ARBA00023136"/>
    </source>
</evidence>
<dbReference type="GO" id="GO:0016887">
    <property type="term" value="F:ATP hydrolysis activity"/>
    <property type="evidence" value="ECO:0007669"/>
    <property type="project" value="InterPro"/>
</dbReference>
<feature type="transmembrane region" description="Helical" evidence="10">
    <location>
        <begin position="63"/>
        <end position="87"/>
    </location>
</feature>
<evidence type="ECO:0000259" key="11">
    <source>
        <dbReference type="PROSITE" id="PS50893"/>
    </source>
</evidence>
<dbReference type="InterPro" id="IPR011527">
    <property type="entry name" value="ABC1_TM_dom"/>
</dbReference>
<dbReference type="Gene3D" id="1.20.1560.10">
    <property type="entry name" value="ABC transporter type 1, transmembrane domain"/>
    <property type="match status" value="1"/>
</dbReference>
<dbReference type="Gene3D" id="3.40.50.300">
    <property type="entry name" value="P-loop containing nucleotide triphosphate hydrolases"/>
    <property type="match status" value="1"/>
</dbReference>
<dbReference type="AlphaFoldDB" id="A0A1B7LVF9"/>
<evidence type="ECO:0000256" key="2">
    <source>
        <dbReference type="ARBA" id="ARBA00022448"/>
    </source>
</evidence>
<dbReference type="FunFam" id="3.40.50.300:FF:000299">
    <property type="entry name" value="ABC transporter ATP-binding protein/permease"/>
    <property type="match status" value="1"/>
</dbReference>
<dbReference type="InterPro" id="IPR036640">
    <property type="entry name" value="ABC1_TM_sf"/>
</dbReference>
<reference evidence="13 14" key="1">
    <citation type="submission" date="2016-04" db="EMBL/GenBank/DDBJ databases">
        <title>First whole genome shotgun sequence of the bacterium Enteractinococcus sp. strain UASWS1574.</title>
        <authorList>
            <person name="Crovadore J."/>
            <person name="Chablais R."/>
            <person name="Lefort F."/>
        </authorList>
    </citation>
    <scope>NUCLEOTIDE SEQUENCE [LARGE SCALE GENOMIC DNA]</scope>
    <source>
        <strain evidence="13 14">UASWS1574</strain>
    </source>
</reference>
<feature type="transmembrane region" description="Helical" evidence="10">
    <location>
        <begin position="257"/>
        <end position="279"/>
    </location>
</feature>
<dbReference type="GO" id="GO:0005886">
    <property type="term" value="C:plasma membrane"/>
    <property type="evidence" value="ECO:0007669"/>
    <property type="project" value="UniProtKB-SubCell"/>
</dbReference>
<evidence type="ECO:0000256" key="9">
    <source>
        <dbReference type="ARBA" id="ARBA00061644"/>
    </source>
</evidence>
<feature type="transmembrane region" description="Helical" evidence="10">
    <location>
        <begin position="299"/>
        <end position="320"/>
    </location>
</feature>
<keyword evidence="4 10" id="KW-0812">Transmembrane</keyword>
<dbReference type="InterPro" id="IPR027417">
    <property type="entry name" value="P-loop_NTPase"/>
</dbReference>
<proteinExistence type="inferred from homology"/>
<evidence type="ECO:0000259" key="12">
    <source>
        <dbReference type="PROSITE" id="PS50929"/>
    </source>
</evidence>
<dbReference type="InterPro" id="IPR003439">
    <property type="entry name" value="ABC_transporter-like_ATP-bd"/>
</dbReference>
<dbReference type="PANTHER" id="PTHR43394:SF1">
    <property type="entry name" value="ATP-BINDING CASSETTE SUB-FAMILY B MEMBER 10, MITOCHONDRIAL"/>
    <property type="match status" value="1"/>
</dbReference>
<gene>
    <name evidence="13" type="ORF">A6F49_00790</name>
</gene>
<feature type="transmembrane region" description="Helical" evidence="10">
    <location>
        <begin position="30"/>
        <end position="51"/>
    </location>
</feature>
<dbReference type="GO" id="GO:0015421">
    <property type="term" value="F:ABC-type oligopeptide transporter activity"/>
    <property type="evidence" value="ECO:0007669"/>
    <property type="project" value="TreeGrafter"/>
</dbReference>
<dbReference type="STRING" id="1837282.A6F49_00790"/>
<comment type="caution">
    <text evidence="13">The sequence shown here is derived from an EMBL/GenBank/DDBJ whole genome shotgun (WGS) entry which is preliminary data.</text>
</comment>
<name>A0A1B7LVF9_9MICC</name>